<sequence length="36" mass="3969">MRRLDFAADGWNGRGGREKESEGQGRLHGIEDAPAE</sequence>
<feature type="compositionally biased region" description="Basic and acidic residues" evidence="1">
    <location>
        <begin position="15"/>
        <end position="36"/>
    </location>
</feature>
<dbReference type="Proteomes" id="UP000009081">
    <property type="component" value="Plasmid megaplasmid"/>
</dbReference>
<gene>
    <name evidence="2" type="ordered locus">MexAM1_META2p1277</name>
</gene>
<evidence type="ECO:0000313" key="3">
    <source>
        <dbReference type="Proteomes" id="UP000009081"/>
    </source>
</evidence>
<dbReference type="AlphaFoldDB" id="C5B6D6"/>
<dbReference type="EMBL" id="CP001511">
    <property type="protein sequence ID" value="ACS44018.1"/>
    <property type="molecule type" value="Genomic_DNA"/>
</dbReference>
<dbReference type="HOGENOM" id="CLU_3357044_0_0_5"/>
<evidence type="ECO:0000313" key="2">
    <source>
        <dbReference type="EMBL" id="ACS44018.1"/>
    </source>
</evidence>
<evidence type="ECO:0000256" key="1">
    <source>
        <dbReference type="SAM" id="MobiDB-lite"/>
    </source>
</evidence>
<feature type="region of interest" description="Disordered" evidence="1">
    <location>
        <begin position="1"/>
        <end position="36"/>
    </location>
</feature>
<accession>C5B6D6</accession>
<keyword evidence="2" id="KW-0614">Plasmid</keyword>
<geneLocation type="plasmid" evidence="2 3">
    <name>megaplasmid</name>
</geneLocation>
<organism evidence="2 3">
    <name type="scientific">Methylorubrum extorquens (strain ATCC 14718 / DSM 1338 / JCM 2805 / NCIMB 9133 / AM1)</name>
    <name type="common">Methylobacterium extorquens</name>
    <dbReference type="NCBI Taxonomy" id="272630"/>
    <lineage>
        <taxon>Bacteria</taxon>
        <taxon>Pseudomonadati</taxon>
        <taxon>Pseudomonadota</taxon>
        <taxon>Alphaproteobacteria</taxon>
        <taxon>Hyphomicrobiales</taxon>
        <taxon>Methylobacteriaceae</taxon>
        <taxon>Methylorubrum</taxon>
    </lineage>
</organism>
<reference evidence="2 3" key="1">
    <citation type="journal article" date="2009" name="PLoS ONE">
        <title>Methylobacterium genome sequences: a reference blueprint to investigate microbial metabolism of C1 compounds from natural and industrial sources.</title>
        <authorList>
            <person name="Vuilleumier S."/>
            <person name="Chistoserdova L."/>
            <person name="Lee M.-C."/>
            <person name="Bringel F."/>
            <person name="Lajus A."/>
            <person name="Zhou Y."/>
            <person name="Gourion B."/>
            <person name="Barbe V."/>
            <person name="Chang J."/>
            <person name="Cruveiller S."/>
            <person name="Dossat C."/>
            <person name="Gillett W."/>
            <person name="Gruffaz C."/>
            <person name="Haugen E."/>
            <person name="Hourcade E."/>
            <person name="Levy R."/>
            <person name="Mangenot S."/>
            <person name="Muller E."/>
            <person name="Nadalig T."/>
            <person name="Pagni M."/>
            <person name="Penny C."/>
            <person name="Peyraud R."/>
            <person name="Robinson D.G."/>
            <person name="Roche D."/>
            <person name="Rouy Z."/>
            <person name="Saenampechek C."/>
            <person name="Salvignol G."/>
            <person name="Vallenet D."/>
            <person name="Wu Z."/>
            <person name="Marx C.J."/>
            <person name="Vorholt J.A."/>
            <person name="Olson M.V."/>
            <person name="Kaul R."/>
            <person name="Weissenbach J."/>
            <person name="Medigue C."/>
            <person name="Lidstrom M.E."/>
        </authorList>
    </citation>
    <scope>NUCLEOTIDE SEQUENCE [LARGE SCALE GENOMIC DNA]</scope>
    <source>
        <strain evidence="3">ATCC 14718 / DSM 1338 / JCM 2805 / NCIMB 9133 / AM1</strain>
    </source>
</reference>
<keyword evidence="3" id="KW-1185">Reference proteome</keyword>
<dbReference type="KEGG" id="mea:Mex_2p1277"/>
<protein>
    <submittedName>
        <fullName evidence="2">Uncharacterized protein</fullName>
    </submittedName>
</protein>
<proteinExistence type="predicted"/>
<name>C5B6D6_METEA</name>